<dbReference type="OrthoDB" id="227596at2"/>
<comment type="catalytic activity">
    <reaction evidence="1">
        <text>ATP + protein L-histidine = ADP + protein N-phospho-L-histidine.</text>
        <dbReference type="EC" id="2.7.13.3"/>
    </reaction>
</comment>
<keyword evidence="9" id="KW-0472">Membrane</keyword>
<dbReference type="GO" id="GO:0016020">
    <property type="term" value="C:membrane"/>
    <property type="evidence" value="ECO:0007669"/>
    <property type="project" value="InterPro"/>
</dbReference>
<keyword evidence="5" id="KW-0547">Nucleotide-binding</keyword>
<accession>A0A2V5LSM9</accession>
<dbReference type="CDD" id="cd16917">
    <property type="entry name" value="HATPase_UhpB-NarQ-NarX-like"/>
    <property type="match status" value="1"/>
</dbReference>
<comment type="caution">
    <text evidence="12">The sequence shown here is derived from an EMBL/GenBank/DDBJ whole genome shotgun (WGS) entry which is preliminary data.</text>
</comment>
<keyword evidence="8" id="KW-0902">Two-component regulatory system</keyword>
<feature type="transmembrane region" description="Helical" evidence="9">
    <location>
        <begin position="115"/>
        <end position="133"/>
    </location>
</feature>
<evidence type="ECO:0000259" key="10">
    <source>
        <dbReference type="Pfam" id="PF02518"/>
    </source>
</evidence>
<dbReference type="InterPro" id="IPR050482">
    <property type="entry name" value="Sensor_HK_TwoCompSys"/>
</dbReference>
<proteinExistence type="predicted"/>
<dbReference type="Pfam" id="PF07730">
    <property type="entry name" value="HisKA_3"/>
    <property type="match status" value="1"/>
</dbReference>
<evidence type="ECO:0000256" key="7">
    <source>
        <dbReference type="ARBA" id="ARBA00022840"/>
    </source>
</evidence>
<evidence type="ECO:0000256" key="8">
    <source>
        <dbReference type="ARBA" id="ARBA00023012"/>
    </source>
</evidence>
<dbReference type="AlphaFoldDB" id="A0A2V5LSM9"/>
<dbReference type="InterPro" id="IPR036890">
    <property type="entry name" value="HATPase_C_sf"/>
</dbReference>
<evidence type="ECO:0000313" key="13">
    <source>
        <dbReference type="Proteomes" id="UP000247832"/>
    </source>
</evidence>
<keyword evidence="13" id="KW-1185">Reference proteome</keyword>
<dbReference type="EMBL" id="QJVD01000043">
    <property type="protein sequence ID" value="PYI64676.1"/>
    <property type="molecule type" value="Genomic_DNA"/>
</dbReference>
<dbReference type="Gene3D" id="1.20.5.1930">
    <property type="match status" value="1"/>
</dbReference>
<evidence type="ECO:0000313" key="12">
    <source>
        <dbReference type="EMBL" id="PYI64676.1"/>
    </source>
</evidence>
<reference evidence="12 13" key="1">
    <citation type="submission" date="2018-05" db="EMBL/GenBank/DDBJ databases">
        <title>Genetic diversity of glacier-inhabiting Cryobacterium bacteria in China and description of Cryobacterium mengkeensis sp. nov. and Arthrobacter glacialis sp. nov.</title>
        <authorList>
            <person name="Liu Q."/>
            <person name="Xin Y.-H."/>
        </authorList>
    </citation>
    <scope>NUCLEOTIDE SEQUENCE [LARGE SCALE GENOMIC DNA]</scope>
    <source>
        <strain evidence="12 13">LI2</strain>
    </source>
</reference>
<dbReference type="SUPFAM" id="SSF55874">
    <property type="entry name" value="ATPase domain of HSP90 chaperone/DNA topoisomerase II/histidine kinase"/>
    <property type="match status" value="1"/>
</dbReference>
<name>A0A2V5LSM9_9MICC</name>
<dbReference type="GO" id="GO:0046983">
    <property type="term" value="F:protein dimerization activity"/>
    <property type="evidence" value="ECO:0007669"/>
    <property type="project" value="InterPro"/>
</dbReference>
<dbReference type="GO" id="GO:0005524">
    <property type="term" value="F:ATP binding"/>
    <property type="evidence" value="ECO:0007669"/>
    <property type="project" value="UniProtKB-KW"/>
</dbReference>
<dbReference type="EC" id="2.7.13.3" evidence="2"/>
<dbReference type="GO" id="GO:0000155">
    <property type="term" value="F:phosphorelay sensor kinase activity"/>
    <property type="evidence" value="ECO:0007669"/>
    <property type="project" value="InterPro"/>
</dbReference>
<keyword evidence="4" id="KW-0808">Transferase</keyword>
<keyword evidence="3" id="KW-0597">Phosphoprotein</keyword>
<feature type="domain" description="Signal transduction histidine kinase subgroup 3 dimerisation and phosphoacceptor" evidence="11">
    <location>
        <begin position="186"/>
        <end position="248"/>
    </location>
</feature>
<dbReference type="PANTHER" id="PTHR24421">
    <property type="entry name" value="NITRATE/NITRITE SENSOR PROTEIN NARX-RELATED"/>
    <property type="match status" value="1"/>
</dbReference>
<feature type="transmembrane region" description="Helical" evidence="9">
    <location>
        <begin position="38"/>
        <end position="57"/>
    </location>
</feature>
<keyword evidence="6" id="KW-0418">Kinase</keyword>
<evidence type="ECO:0000259" key="11">
    <source>
        <dbReference type="Pfam" id="PF07730"/>
    </source>
</evidence>
<keyword evidence="9" id="KW-0812">Transmembrane</keyword>
<evidence type="ECO:0000256" key="2">
    <source>
        <dbReference type="ARBA" id="ARBA00012438"/>
    </source>
</evidence>
<evidence type="ECO:0000256" key="4">
    <source>
        <dbReference type="ARBA" id="ARBA00022679"/>
    </source>
</evidence>
<evidence type="ECO:0000256" key="9">
    <source>
        <dbReference type="SAM" id="Phobius"/>
    </source>
</evidence>
<feature type="transmembrane region" description="Helical" evidence="9">
    <location>
        <begin position="64"/>
        <end position="82"/>
    </location>
</feature>
<feature type="transmembrane region" description="Helical" evidence="9">
    <location>
        <begin position="88"/>
        <end position="108"/>
    </location>
</feature>
<evidence type="ECO:0000256" key="5">
    <source>
        <dbReference type="ARBA" id="ARBA00022741"/>
    </source>
</evidence>
<gene>
    <name evidence="12" type="ORF">CVV68_21285</name>
</gene>
<organism evidence="12 13">
    <name type="scientific">Arthrobacter livingstonensis</name>
    <dbReference type="NCBI Taxonomy" id="670078"/>
    <lineage>
        <taxon>Bacteria</taxon>
        <taxon>Bacillati</taxon>
        <taxon>Actinomycetota</taxon>
        <taxon>Actinomycetes</taxon>
        <taxon>Micrococcales</taxon>
        <taxon>Micrococcaceae</taxon>
        <taxon>Arthrobacter</taxon>
    </lineage>
</organism>
<evidence type="ECO:0000256" key="3">
    <source>
        <dbReference type="ARBA" id="ARBA00022553"/>
    </source>
</evidence>
<keyword evidence="7" id="KW-0067">ATP-binding</keyword>
<dbReference type="PANTHER" id="PTHR24421:SF10">
    <property type="entry name" value="NITRATE_NITRITE SENSOR PROTEIN NARQ"/>
    <property type="match status" value="1"/>
</dbReference>
<keyword evidence="9" id="KW-1133">Transmembrane helix</keyword>
<dbReference type="InterPro" id="IPR011712">
    <property type="entry name" value="Sig_transdc_His_kin_sub3_dim/P"/>
</dbReference>
<feature type="transmembrane region" description="Helical" evidence="9">
    <location>
        <begin position="12"/>
        <end position="32"/>
    </location>
</feature>
<dbReference type="Gene3D" id="3.30.565.10">
    <property type="entry name" value="Histidine kinase-like ATPase, C-terminal domain"/>
    <property type="match status" value="1"/>
</dbReference>
<dbReference type="Proteomes" id="UP000247832">
    <property type="component" value="Unassembled WGS sequence"/>
</dbReference>
<evidence type="ECO:0000256" key="6">
    <source>
        <dbReference type="ARBA" id="ARBA00022777"/>
    </source>
</evidence>
<evidence type="ECO:0000256" key="1">
    <source>
        <dbReference type="ARBA" id="ARBA00000085"/>
    </source>
</evidence>
<dbReference type="Pfam" id="PF02518">
    <property type="entry name" value="HATPase_c"/>
    <property type="match status" value="1"/>
</dbReference>
<feature type="domain" description="Histidine kinase/HSP90-like ATPase" evidence="10">
    <location>
        <begin position="297"/>
        <end position="384"/>
    </location>
</feature>
<protein>
    <recommendedName>
        <fullName evidence="2">histidine kinase</fullName>
        <ecNumber evidence="2">2.7.13.3</ecNumber>
    </recommendedName>
</protein>
<dbReference type="InterPro" id="IPR003594">
    <property type="entry name" value="HATPase_dom"/>
</dbReference>
<sequence length="395" mass="41325">MCSRVEQAWRWCAPRADAVAAAVLTVGAAVSLGVGGLFGSPLTLLSSVALLVFVALVSVRRRHPVVVAAASGGILLLPSFILRGTDVYVGSVALTTLGLAAVFLYAYALGSDSPWGFSLVGLIPLSVGVASATAAFNPLVGMVTVGPWLAGLLVASRRRVAAELEGLALELELERELFSAESVRYERARIARELHDIVAHSVSLIVVQAGAGERLAMVDPESAAESFDSISEAARQAEVEIKRLTELLGTSHSASPLTGLRIVGELVNRAQASGLRVLCHFRGQVDGLSEQSTEASYRLVQEALTNAMKHASGAPITVTVRGRDDDVQIEVVNGPARADRSGLEGLGGGHGLTGMRERIAGCGGTFAAGPTSERGWRVSASLPRHLRFGAVPVER</sequence>